<protein>
    <submittedName>
        <fullName evidence="3">Uncharacterized protein</fullName>
    </submittedName>
</protein>
<reference evidence="3" key="2">
    <citation type="submission" date="2021-03" db="UniProtKB">
        <authorList>
            <consortium name="EnsemblPlants"/>
        </authorList>
    </citation>
    <scope>IDENTIFICATION</scope>
</reference>
<dbReference type="InterPro" id="IPR027417">
    <property type="entry name" value="P-loop_NTPase"/>
</dbReference>
<reference evidence="3" key="1">
    <citation type="journal article" date="2017" name="Nature">
        <title>The genome of Chenopodium quinoa.</title>
        <authorList>
            <person name="Jarvis D.E."/>
            <person name="Ho Y.S."/>
            <person name="Lightfoot D.J."/>
            <person name="Schmoeckel S.M."/>
            <person name="Li B."/>
            <person name="Borm T.J.A."/>
            <person name="Ohyanagi H."/>
            <person name="Mineta K."/>
            <person name="Michell C.T."/>
            <person name="Saber N."/>
            <person name="Kharbatia N.M."/>
            <person name="Rupper R.R."/>
            <person name="Sharp A.R."/>
            <person name="Dally N."/>
            <person name="Boughton B.A."/>
            <person name="Woo Y.H."/>
            <person name="Gao G."/>
            <person name="Schijlen E.G.W.M."/>
            <person name="Guo X."/>
            <person name="Momin A.A."/>
            <person name="Negrao S."/>
            <person name="Al-Babili S."/>
            <person name="Gehring C."/>
            <person name="Roessner U."/>
            <person name="Jung C."/>
            <person name="Murphy K."/>
            <person name="Arold S.T."/>
            <person name="Gojobori T."/>
            <person name="van der Linden C.G."/>
            <person name="van Loo E.N."/>
            <person name="Jellen E.N."/>
            <person name="Maughan P.J."/>
            <person name="Tester M."/>
        </authorList>
    </citation>
    <scope>NUCLEOTIDE SEQUENCE [LARGE SCALE GENOMIC DNA]</scope>
    <source>
        <strain evidence="3">cv. PI 614886</strain>
    </source>
</reference>
<sequence>MGGDNLPCSTSEEELSSLDYDYPDYSVHPSSFYRDGDESISESYEFVFKEFDEVSHGNSSNSVVFDGNLRRRKNAYNEIMKNYDELWVRKEGLYQAKSKILSYNPGSWITNAGGKKLSNYVIPKTTTLLLIGPTGSGKSSLVNRISRVFEDDKFASERAQVTCIVSSPVPLYNPSTGEGTYFLQEYMIPRGSTSFCLFDTRSLSENFADNDEILQRWMTKGVRHGELVIRDSDASNLKMSLKCKAQQSGVSSTVIRKVNFVIFVVNGFQVLRSMNSDKKEDKAYVEMVAKTFSCPYLSFKDDKPVIVVTHGDLLSLGDRARVRVYLGEKLGVPPAKQIFDIPDNFDPTSELTIVDMIRYSLEHADKNIPCKESREWINRSTIFVDGVKEKVSGTSILTLIFTVMLLGIACVMVPMNQAHKHNDPLVVSTTKFSSNEVHRPYIPREPNTIYQSNSVSTSAANHSHKNQRYENVEPQATPAPTLSSESVGVTSEPTSSPKSLATNSEQVLSSKSAAVTSEPTLPSITLASVATDSEEALPLKSAMSVSEPTFPSKSSKHYRPKRQESRSPSPEHRHPKAAVKWHKIRHLWLDSD</sequence>
<dbReference type="PANTHER" id="PTHR14241">
    <property type="entry name" value="INTERFERON-INDUCED PROTEIN 44"/>
    <property type="match status" value="1"/>
</dbReference>
<keyword evidence="4" id="KW-1185">Reference proteome</keyword>
<evidence type="ECO:0000256" key="1">
    <source>
        <dbReference type="SAM" id="MobiDB-lite"/>
    </source>
</evidence>
<accession>A0A803LNJ8</accession>
<dbReference type="EnsemblPlants" id="AUR62016527-RA">
    <property type="protein sequence ID" value="AUR62016527-RA:cds"/>
    <property type="gene ID" value="AUR62016527"/>
</dbReference>
<feature type="compositionally biased region" description="Polar residues" evidence="1">
    <location>
        <begin position="543"/>
        <end position="553"/>
    </location>
</feature>
<dbReference type="PANTHER" id="PTHR14241:SF32">
    <property type="entry name" value="VWFA DOMAIN-CONTAINING PROTEIN-RELATED"/>
    <property type="match status" value="1"/>
</dbReference>
<feature type="transmembrane region" description="Helical" evidence="2">
    <location>
        <begin position="396"/>
        <end position="415"/>
    </location>
</feature>
<feature type="compositionally biased region" description="Basic and acidic residues" evidence="1">
    <location>
        <begin position="561"/>
        <end position="572"/>
    </location>
</feature>
<dbReference type="Gramene" id="AUR62016527-RA">
    <property type="protein sequence ID" value="AUR62016527-RA:cds"/>
    <property type="gene ID" value="AUR62016527"/>
</dbReference>
<proteinExistence type="predicted"/>
<keyword evidence="2" id="KW-0472">Membrane</keyword>
<dbReference type="AlphaFoldDB" id="A0A803LNJ8"/>
<keyword evidence="2" id="KW-1133">Transmembrane helix</keyword>
<feature type="compositionally biased region" description="Polar residues" evidence="1">
    <location>
        <begin position="478"/>
        <end position="505"/>
    </location>
</feature>
<name>A0A803LNJ8_CHEQI</name>
<evidence type="ECO:0000313" key="4">
    <source>
        <dbReference type="Proteomes" id="UP000596660"/>
    </source>
</evidence>
<dbReference type="Gene3D" id="3.40.50.300">
    <property type="entry name" value="P-loop containing nucleotide triphosphate hydrolases"/>
    <property type="match status" value="1"/>
</dbReference>
<keyword evidence="2" id="KW-0812">Transmembrane</keyword>
<organism evidence="3 4">
    <name type="scientific">Chenopodium quinoa</name>
    <name type="common">Quinoa</name>
    <dbReference type="NCBI Taxonomy" id="63459"/>
    <lineage>
        <taxon>Eukaryota</taxon>
        <taxon>Viridiplantae</taxon>
        <taxon>Streptophyta</taxon>
        <taxon>Embryophyta</taxon>
        <taxon>Tracheophyta</taxon>
        <taxon>Spermatophyta</taxon>
        <taxon>Magnoliopsida</taxon>
        <taxon>eudicotyledons</taxon>
        <taxon>Gunneridae</taxon>
        <taxon>Pentapetalae</taxon>
        <taxon>Caryophyllales</taxon>
        <taxon>Chenopodiaceae</taxon>
        <taxon>Chenopodioideae</taxon>
        <taxon>Atripliceae</taxon>
        <taxon>Chenopodium</taxon>
    </lineage>
</organism>
<dbReference type="OMA" id="WINRSTI"/>
<feature type="region of interest" description="Disordered" evidence="1">
    <location>
        <begin position="454"/>
        <end position="505"/>
    </location>
</feature>
<evidence type="ECO:0000256" key="2">
    <source>
        <dbReference type="SAM" id="Phobius"/>
    </source>
</evidence>
<dbReference type="Proteomes" id="UP000596660">
    <property type="component" value="Unplaced"/>
</dbReference>
<evidence type="ECO:0000313" key="3">
    <source>
        <dbReference type="EnsemblPlants" id="AUR62016527-RA:cds"/>
    </source>
</evidence>
<dbReference type="SUPFAM" id="SSF52540">
    <property type="entry name" value="P-loop containing nucleoside triphosphate hydrolases"/>
    <property type="match status" value="1"/>
</dbReference>
<feature type="region of interest" description="Disordered" evidence="1">
    <location>
        <begin position="536"/>
        <end position="579"/>
    </location>
</feature>